<dbReference type="InterPro" id="IPR036909">
    <property type="entry name" value="Cyt_c-like_dom_sf"/>
</dbReference>
<keyword evidence="1 4" id="KW-0349">Heme</keyword>
<evidence type="ECO:0000256" key="2">
    <source>
        <dbReference type="ARBA" id="ARBA00022723"/>
    </source>
</evidence>
<gene>
    <name evidence="8" type="ORF">Pla100_17100</name>
</gene>
<evidence type="ECO:0000259" key="6">
    <source>
        <dbReference type="PROSITE" id="PS51007"/>
    </source>
</evidence>
<evidence type="ECO:0000256" key="4">
    <source>
        <dbReference type="PROSITE-ProRule" id="PRU00433"/>
    </source>
</evidence>
<feature type="region of interest" description="Disordered" evidence="5">
    <location>
        <begin position="1"/>
        <end position="29"/>
    </location>
</feature>
<dbReference type="PROSITE" id="PS51820">
    <property type="entry name" value="PA14"/>
    <property type="match status" value="1"/>
</dbReference>
<dbReference type="Pfam" id="PF13442">
    <property type="entry name" value="Cytochrome_CBB3"/>
    <property type="match status" value="1"/>
</dbReference>
<dbReference type="SMART" id="SM00758">
    <property type="entry name" value="PA14"/>
    <property type="match status" value="1"/>
</dbReference>
<dbReference type="SUPFAM" id="SSF56988">
    <property type="entry name" value="Anthrax protective antigen"/>
    <property type="match status" value="1"/>
</dbReference>
<protein>
    <submittedName>
        <fullName evidence="8">PA14 domain protein</fullName>
    </submittedName>
</protein>
<keyword evidence="3 4" id="KW-0408">Iron</keyword>
<dbReference type="Proteomes" id="UP000316213">
    <property type="component" value="Unassembled WGS sequence"/>
</dbReference>
<proteinExistence type="predicted"/>
<dbReference type="EMBL" id="SJPM01000002">
    <property type="protein sequence ID" value="TWU01974.1"/>
    <property type="molecule type" value="Genomic_DNA"/>
</dbReference>
<evidence type="ECO:0000259" key="7">
    <source>
        <dbReference type="PROSITE" id="PS51820"/>
    </source>
</evidence>
<dbReference type="InterPro" id="IPR013039">
    <property type="entry name" value="DUF1588"/>
</dbReference>
<dbReference type="Pfam" id="PF07627">
    <property type="entry name" value="PSCyt3"/>
    <property type="match status" value="1"/>
</dbReference>
<evidence type="ECO:0000256" key="3">
    <source>
        <dbReference type="ARBA" id="ARBA00023004"/>
    </source>
</evidence>
<keyword evidence="9" id="KW-1185">Reference proteome</keyword>
<dbReference type="Gene3D" id="3.90.182.10">
    <property type="entry name" value="Toxin - Anthrax Protective Antigen,domain 1"/>
    <property type="match status" value="1"/>
</dbReference>
<dbReference type="InterPro" id="IPR013042">
    <property type="entry name" value="DUF1592"/>
</dbReference>
<organism evidence="8 9">
    <name type="scientific">Neorhodopirellula pilleata</name>
    <dbReference type="NCBI Taxonomy" id="2714738"/>
    <lineage>
        <taxon>Bacteria</taxon>
        <taxon>Pseudomonadati</taxon>
        <taxon>Planctomycetota</taxon>
        <taxon>Planctomycetia</taxon>
        <taxon>Pirellulales</taxon>
        <taxon>Pirellulaceae</taxon>
        <taxon>Neorhodopirellula</taxon>
    </lineage>
</organism>
<dbReference type="PROSITE" id="PS51007">
    <property type="entry name" value="CYTC"/>
    <property type="match status" value="1"/>
</dbReference>
<comment type="caution">
    <text evidence="8">The sequence shown here is derived from an EMBL/GenBank/DDBJ whole genome shotgun (WGS) entry which is preliminary data.</text>
</comment>
<dbReference type="InterPro" id="IPR037524">
    <property type="entry name" value="PA14/GLEYA"/>
</dbReference>
<sequence length="836" mass="94080">MNLRSPITDAPERLLGNARRSRGGDFQSPVLETSTESRRHVWMWQLLVVVCLIGSGFFGGSASGAEQPTAETLVAKGGEIFKSQCAACHGETGQGTEDSYPDPLTGDSSIGELTEIIADTMPEEDPEKCVGEDAAAVAAYIHHAFYSEAAQLRNRPPRQALQRLTGTQLHNSLMNLYSHFHGVKEDRWKDRVTEHGVKVSYYDGKGWKKEDRKFEGNVDQIDFDYKLDGPKHPDGSDLGIDGEQFHAHFEGGLRVEQTGRYEIIVRSTTSFEFTFGSWRNKLIDNHVQSEGRNEFRRTIWLTGGRSYPFKLDLNQRKRKGETPPSSVSLSWVRPGGVEEIIPASQLMPGWVPSAARVQTKMPPDDRSYGFERGISVDAGWDEAVTAAALEFADLAINELWPDHLDRNKKDDRPRPEKLRDLLTTLISVAHRGDAETVGAKSLLDAIMAETQDEIEIIKYAVLLTVKSPRFLYPTLDEDRNRSWQVGTLLSLTLHDAVPSDGWFVNDLNANKLNDPKVIRQVATRYVDDARTRAKLREMFYHWLEMSPEDDLRKDDEKFPGFDATILSDLRKSLDGFLDEIVWSETSDFRQLLYSDWTLTTPRLTDFYGDAWKPSSDQASEHGDDPIARSGLKRTVRNHQTHIGVLSHPLVMAKFAHHQETSPIHRGVFLIRHVMGRTLRPPNAAFAPLSPDLHPDLTTRQRVALQTSPESCQICHAKINPLGFTLENFDAIGRFRQTDGKHPIDAGGHYDTRDDQKIEFENARELANYAAGSRDAQSAFVSRVFQYFTKQPIAAFGLDRLEQLTDQFRDSGCNIRQLLIEVAVIAAEGPLTDTNQT</sequence>
<dbReference type="GO" id="GO:0020037">
    <property type="term" value="F:heme binding"/>
    <property type="evidence" value="ECO:0007669"/>
    <property type="project" value="InterPro"/>
</dbReference>
<evidence type="ECO:0000313" key="9">
    <source>
        <dbReference type="Proteomes" id="UP000316213"/>
    </source>
</evidence>
<feature type="domain" description="Cytochrome c" evidence="6">
    <location>
        <begin position="72"/>
        <end position="145"/>
    </location>
</feature>
<feature type="domain" description="PA14" evidence="7">
    <location>
        <begin position="192"/>
        <end position="345"/>
    </location>
</feature>
<dbReference type="InterPro" id="IPR011658">
    <property type="entry name" value="PA14_dom"/>
</dbReference>
<dbReference type="GO" id="GO:0009055">
    <property type="term" value="F:electron transfer activity"/>
    <property type="evidence" value="ECO:0007669"/>
    <property type="project" value="InterPro"/>
</dbReference>
<dbReference type="Gene3D" id="1.10.760.10">
    <property type="entry name" value="Cytochrome c-like domain"/>
    <property type="match status" value="1"/>
</dbReference>
<evidence type="ECO:0000313" key="8">
    <source>
        <dbReference type="EMBL" id="TWU01974.1"/>
    </source>
</evidence>
<dbReference type="GO" id="GO:0046872">
    <property type="term" value="F:metal ion binding"/>
    <property type="evidence" value="ECO:0007669"/>
    <property type="project" value="UniProtKB-KW"/>
</dbReference>
<dbReference type="RefSeq" id="WP_231602840.1">
    <property type="nucleotide sequence ID" value="NZ_SJPM01000002.1"/>
</dbReference>
<evidence type="ECO:0000256" key="1">
    <source>
        <dbReference type="ARBA" id="ARBA00022617"/>
    </source>
</evidence>
<accession>A0A5C6AV27</accession>
<name>A0A5C6AV27_9BACT</name>
<dbReference type="Pfam" id="PF07691">
    <property type="entry name" value="PA14"/>
    <property type="match status" value="1"/>
</dbReference>
<dbReference type="AlphaFoldDB" id="A0A5C6AV27"/>
<reference evidence="8 9" key="1">
    <citation type="submission" date="2019-02" db="EMBL/GenBank/DDBJ databases">
        <title>Deep-cultivation of Planctomycetes and their phenomic and genomic characterization uncovers novel biology.</title>
        <authorList>
            <person name="Wiegand S."/>
            <person name="Jogler M."/>
            <person name="Boedeker C."/>
            <person name="Pinto D."/>
            <person name="Vollmers J."/>
            <person name="Rivas-Marin E."/>
            <person name="Kohn T."/>
            <person name="Peeters S.H."/>
            <person name="Heuer A."/>
            <person name="Rast P."/>
            <person name="Oberbeckmann S."/>
            <person name="Bunk B."/>
            <person name="Jeske O."/>
            <person name="Meyerdierks A."/>
            <person name="Storesund J.E."/>
            <person name="Kallscheuer N."/>
            <person name="Luecker S."/>
            <person name="Lage O.M."/>
            <person name="Pohl T."/>
            <person name="Merkel B.J."/>
            <person name="Hornburger P."/>
            <person name="Mueller R.-W."/>
            <person name="Bruemmer F."/>
            <person name="Labrenz M."/>
            <person name="Spormann A.M."/>
            <person name="Op Den Camp H."/>
            <person name="Overmann J."/>
            <person name="Amann R."/>
            <person name="Jetten M.S.M."/>
            <person name="Mascher T."/>
            <person name="Medema M.H."/>
            <person name="Devos D.P."/>
            <person name="Kaster A.-K."/>
            <person name="Ovreas L."/>
            <person name="Rohde M."/>
            <person name="Galperin M.Y."/>
            <person name="Jogler C."/>
        </authorList>
    </citation>
    <scope>NUCLEOTIDE SEQUENCE [LARGE SCALE GENOMIC DNA]</scope>
    <source>
        <strain evidence="8 9">Pla100</strain>
    </source>
</reference>
<dbReference type="SUPFAM" id="SSF46626">
    <property type="entry name" value="Cytochrome c"/>
    <property type="match status" value="1"/>
</dbReference>
<dbReference type="InterPro" id="IPR009056">
    <property type="entry name" value="Cyt_c-like_dom"/>
</dbReference>
<keyword evidence="2 4" id="KW-0479">Metal-binding</keyword>
<dbReference type="Pfam" id="PF07631">
    <property type="entry name" value="PSD4"/>
    <property type="match status" value="1"/>
</dbReference>
<evidence type="ECO:0000256" key="5">
    <source>
        <dbReference type="SAM" id="MobiDB-lite"/>
    </source>
</evidence>